<evidence type="ECO:0000259" key="1">
    <source>
        <dbReference type="Pfam" id="PF09983"/>
    </source>
</evidence>
<dbReference type="RefSeq" id="WP_262953579.1">
    <property type="nucleotide sequence ID" value="NZ_AP028127.1"/>
</dbReference>
<organism evidence="2 3">
    <name type="scientific">Turicibacter faecis</name>
    <dbReference type="NCBI Taxonomy" id="2963365"/>
    <lineage>
        <taxon>Bacteria</taxon>
        <taxon>Bacillati</taxon>
        <taxon>Bacillota</taxon>
        <taxon>Erysipelotrichia</taxon>
        <taxon>Erysipelotrichales</taxon>
        <taxon>Turicibacteraceae</taxon>
        <taxon>Turicibacter</taxon>
    </lineage>
</organism>
<protein>
    <recommendedName>
        <fullName evidence="1">Wadjet protein JetD C-terminal domain-containing protein</fullName>
    </recommendedName>
</protein>
<dbReference type="Pfam" id="PF09983">
    <property type="entry name" value="JetD_C"/>
    <property type="match status" value="1"/>
</dbReference>
<dbReference type="InterPro" id="IPR024534">
    <property type="entry name" value="JetD_C"/>
</dbReference>
<dbReference type="Proteomes" id="UP001432099">
    <property type="component" value="Chromosome"/>
</dbReference>
<gene>
    <name evidence="2" type="ORF">T23_10020</name>
</gene>
<accession>A0ABN6ZGH9</accession>
<sequence>MQFLKDYPRKKITLQEIEQHYLLKDYRELYDFILSLIEQEVISPIKSSGRNGKKPSLYKSYRLKISLENEKTLQDEVTYVFHPLLNQEYYLNHLKQYQLDRESILKINDFFKNKRELLQKSTSINERSFQIFTQEKFLATEGKRLLKNLGLSLEDLNLYETAEPLAYFSLSKKTPQTILIIENKDTFYSLRKHLMSGKTTIFGEEVQTLIYGGGKKVWKGFCHFEESVEPFLLHELNRFYYFGDLDYEGILIFEQLCAEFYCEPLVSAYEAMVKRGASLSLPKTKEGQNRNEKGVFFSYFEETSQMRAILEAGLYIPQEIVTMSDF</sequence>
<reference evidence="2" key="1">
    <citation type="journal article" date="2024" name="Int. J. Syst. Evol. Microbiol.">
        <title>Turicibacter faecis sp. nov., isolated from faeces of heart failure mouse model.</title>
        <authorList>
            <person name="Imamura Y."/>
            <person name="Motooka D."/>
            <person name="Nakajima Y."/>
            <person name="Ito S."/>
            <person name="Kitakaze M."/>
            <person name="Iida T."/>
            <person name="Nakamura S."/>
        </authorList>
    </citation>
    <scope>NUCLEOTIDE SEQUENCE</scope>
    <source>
        <strain evidence="2">TC023</strain>
    </source>
</reference>
<evidence type="ECO:0000313" key="2">
    <source>
        <dbReference type="EMBL" id="BEH90900.1"/>
    </source>
</evidence>
<evidence type="ECO:0000313" key="3">
    <source>
        <dbReference type="Proteomes" id="UP001432099"/>
    </source>
</evidence>
<dbReference type="EMBL" id="AP028127">
    <property type="protein sequence ID" value="BEH90900.1"/>
    <property type="molecule type" value="Genomic_DNA"/>
</dbReference>
<proteinExistence type="predicted"/>
<keyword evidence="3" id="KW-1185">Reference proteome</keyword>
<name>A0ABN6ZGH9_9FIRM</name>
<feature type="domain" description="Wadjet protein JetD C-terminal" evidence="1">
    <location>
        <begin position="156"/>
        <end position="260"/>
    </location>
</feature>